<feature type="region of interest" description="Disordered" evidence="1">
    <location>
        <begin position="23"/>
        <end position="50"/>
    </location>
</feature>
<proteinExistence type="predicted"/>
<dbReference type="InterPro" id="IPR036915">
    <property type="entry name" value="Cyclin-like_sf"/>
</dbReference>
<dbReference type="Gene3D" id="1.10.472.10">
    <property type="entry name" value="Cyclin-like"/>
    <property type="match status" value="1"/>
</dbReference>
<dbReference type="InterPro" id="IPR006671">
    <property type="entry name" value="Cyclin_N"/>
</dbReference>
<dbReference type="PANTHER" id="PTHR15615">
    <property type="match status" value="1"/>
</dbReference>
<gene>
    <name evidence="3" type="ORF">CONPUDRAFT_158102</name>
</gene>
<dbReference type="GeneID" id="19203866"/>
<dbReference type="GO" id="GO:0005634">
    <property type="term" value="C:nucleus"/>
    <property type="evidence" value="ECO:0007669"/>
    <property type="project" value="TreeGrafter"/>
</dbReference>
<dbReference type="EMBL" id="JH711585">
    <property type="protein sequence ID" value="EIW76961.1"/>
    <property type="molecule type" value="Genomic_DNA"/>
</dbReference>
<evidence type="ECO:0000259" key="2">
    <source>
        <dbReference type="Pfam" id="PF00134"/>
    </source>
</evidence>
<feature type="compositionally biased region" description="Basic and acidic residues" evidence="1">
    <location>
        <begin position="395"/>
        <end position="408"/>
    </location>
</feature>
<dbReference type="GO" id="GO:0016538">
    <property type="term" value="F:cyclin-dependent protein serine/threonine kinase regulator activity"/>
    <property type="evidence" value="ECO:0007669"/>
    <property type="project" value="TreeGrafter"/>
</dbReference>
<evidence type="ECO:0000313" key="3">
    <source>
        <dbReference type="EMBL" id="EIW76961.1"/>
    </source>
</evidence>
<dbReference type="KEGG" id="cput:CONPUDRAFT_158102"/>
<evidence type="ECO:0000256" key="1">
    <source>
        <dbReference type="SAM" id="MobiDB-lite"/>
    </source>
</evidence>
<dbReference type="SUPFAM" id="SSF47954">
    <property type="entry name" value="Cyclin-like"/>
    <property type="match status" value="1"/>
</dbReference>
<feature type="domain" description="Cyclin N-terminal" evidence="2">
    <location>
        <begin position="115"/>
        <end position="166"/>
    </location>
</feature>
<dbReference type="InterPro" id="IPR013922">
    <property type="entry name" value="Cyclin_PHO80-like"/>
</dbReference>
<dbReference type="PANTHER" id="PTHR15615:SF108">
    <property type="entry name" value="PROTEIN CNPPD1"/>
    <property type="match status" value="1"/>
</dbReference>
<feature type="region of interest" description="Disordered" evidence="1">
    <location>
        <begin position="387"/>
        <end position="410"/>
    </location>
</feature>
<keyword evidence="4" id="KW-1185">Reference proteome</keyword>
<dbReference type="OrthoDB" id="244495at2759"/>
<dbReference type="GO" id="GO:0019901">
    <property type="term" value="F:protein kinase binding"/>
    <property type="evidence" value="ECO:0007669"/>
    <property type="project" value="InterPro"/>
</dbReference>
<dbReference type="Proteomes" id="UP000053558">
    <property type="component" value="Unassembled WGS sequence"/>
</dbReference>
<evidence type="ECO:0000313" key="4">
    <source>
        <dbReference type="Proteomes" id="UP000053558"/>
    </source>
</evidence>
<feature type="region of interest" description="Disordered" evidence="1">
    <location>
        <begin position="222"/>
        <end position="273"/>
    </location>
</feature>
<comment type="caution">
    <text evidence="3">The sequence shown here is derived from an EMBL/GenBank/DDBJ whole genome shotgun (WGS) entry which is preliminary data.</text>
</comment>
<organism evidence="3 4">
    <name type="scientific">Coniophora puteana (strain RWD-64-598)</name>
    <name type="common">Brown rot fungus</name>
    <dbReference type="NCBI Taxonomy" id="741705"/>
    <lineage>
        <taxon>Eukaryota</taxon>
        <taxon>Fungi</taxon>
        <taxon>Dikarya</taxon>
        <taxon>Basidiomycota</taxon>
        <taxon>Agaricomycotina</taxon>
        <taxon>Agaricomycetes</taxon>
        <taxon>Agaricomycetidae</taxon>
        <taxon>Boletales</taxon>
        <taxon>Coniophorineae</taxon>
        <taxon>Coniophoraceae</taxon>
        <taxon>Coniophora</taxon>
    </lineage>
</organism>
<accession>A0A5M3MEF7</accession>
<dbReference type="GO" id="GO:0000307">
    <property type="term" value="C:cyclin-dependent protein kinase holoenzyme complex"/>
    <property type="evidence" value="ECO:0007669"/>
    <property type="project" value="TreeGrafter"/>
</dbReference>
<name>A0A5M3MEF7_CONPW</name>
<sequence length="435" mass="47350">MAAVMGPSIAQHPSPFRAAHNVSVSQSRQGFHPPPSAPLKSASTQPSTARDPFCGHENAARLYAYFITHLFACPEYPPSSSGSTAKLPYFIAYALHRTKLHAPLPHCSRLFWPPLFVSAFMIASKVICDDTYSNKSRSIVAQSMFQLREINQMEREMCQYLDWELSVDPVTLQEFEAMIRKDFAGPGPYPTYTLPSPSKAMPPPLPCLPLIDAHTRAHIVELPVHPSPPPPAPLAQPPAPSYLPPDAPETPSLSYSTSSSRASTAPPKTPHGIEDHTAWIVSAESSPVSKHDAMPVQQQQHHLTGLRSTWPGLYFLCHTHTRAHFVNVDNTITLPLHPSVLSFASEAGASITTPSSPSRASPCSLVLASRYPRDSLAFVLHSSSPASTASLKAPRGIEDHTAGRDHHQYPYPGPVDELVDTIAIVLCPTSTTLRL</sequence>
<feature type="compositionally biased region" description="Low complexity" evidence="1">
    <location>
        <begin position="250"/>
        <end position="266"/>
    </location>
</feature>
<dbReference type="Pfam" id="PF00134">
    <property type="entry name" value="Cyclin_N"/>
    <property type="match status" value="1"/>
</dbReference>
<dbReference type="AlphaFoldDB" id="A0A5M3MEF7"/>
<dbReference type="CDD" id="cd20557">
    <property type="entry name" value="CYCLIN_ScPCL1-like"/>
    <property type="match status" value="1"/>
</dbReference>
<feature type="compositionally biased region" description="Pro residues" evidence="1">
    <location>
        <begin position="225"/>
        <end position="248"/>
    </location>
</feature>
<reference evidence="4" key="1">
    <citation type="journal article" date="2012" name="Science">
        <title>The Paleozoic origin of enzymatic lignin decomposition reconstructed from 31 fungal genomes.</title>
        <authorList>
            <person name="Floudas D."/>
            <person name="Binder M."/>
            <person name="Riley R."/>
            <person name="Barry K."/>
            <person name="Blanchette R.A."/>
            <person name="Henrissat B."/>
            <person name="Martinez A.T."/>
            <person name="Otillar R."/>
            <person name="Spatafora J.W."/>
            <person name="Yadav J.S."/>
            <person name="Aerts A."/>
            <person name="Benoit I."/>
            <person name="Boyd A."/>
            <person name="Carlson A."/>
            <person name="Copeland A."/>
            <person name="Coutinho P.M."/>
            <person name="de Vries R.P."/>
            <person name="Ferreira P."/>
            <person name="Findley K."/>
            <person name="Foster B."/>
            <person name="Gaskell J."/>
            <person name="Glotzer D."/>
            <person name="Gorecki P."/>
            <person name="Heitman J."/>
            <person name="Hesse C."/>
            <person name="Hori C."/>
            <person name="Igarashi K."/>
            <person name="Jurgens J.A."/>
            <person name="Kallen N."/>
            <person name="Kersten P."/>
            <person name="Kohler A."/>
            <person name="Kuees U."/>
            <person name="Kumar T.K.A."/>
            <person name="Kuo A."/>
            <person name="LaButti K."/>
            <person name="Larrondo L.F."/>
            <person name="Lindquist E."/>
            <person name="Ling A."/>
            <person name="Lombard V."/>
            <person name="Lucas S."/>
            <person name="Lundell T."/>
            <person name="Martin R."/>
            <person name="McLaughlin D.J."/>
            <person name="Morgenstern I."/>
            <person name="Morin E."/>
            <person name="Murat C."/>
            <person name="Nagy L.G."/>
            <person name="Nolan M."/>
            <person name="Ohm R.A."/>
            <person name="Patyshakuliyeva A."/>
            <person name="Rokas A."/>
            <person name="Ruiz-Duenas F.J."/>
            <person name="Sabat G."/>
            <person name="Salamov A."/>
            <person name="Samejima M."/>
            <person name="Schmutz J."/>
            <person name="Slot J.C."/>
            <person name="St John F."/>
            <person name="Stenlid J."/>
            <person name="Sun H."/>
            <person name="Sun S."/>
            <person name="Syed K."/>
            <person name="Tsang A."/>
            <person name="Wiebenga A."/>
            <person name="Young D."/>
            <person name="Pisabarro A."/>
            <person name="Eastwood D.C."/>
            <person name="Martin F."/>
            <person name="Cullen D."/>
            <person name="Grigoriev I.V."/>
            <person name="Hibbett D.S."/>
        </authorList>
    </citation>
    <scope>NUCLEOTIDE SEQUENCE [LARGE SCALE GENOMIC DNA]</scope>
    <source>
        <strain evidence="4">RWD-64-598 SS2</strain>
    </source>
</reference>
<protein>
    <recommendedName>
        <fullName evidence="2">Cyclin N-terminal domain-containing protein</fullName>
    </recommendedName>
</protein>
<dbReference type="RefSeq" id="XP_007773266.1">
    <property type="nucleotide sequence ID" value="XM_007775076.1"/>
</dbReference>